<feature type="compositionally biased region" description="Polar residues" evidence="1">
    <location>
        <begin position="189"/>
        <end position="207"/>
    </location>
</feature>
<organism evidence="2 3">
    <name type="scientific">Ampelomyces quisqualis</name>
    <name type="common">Powdery mildew agent</name>
    <dbReference type="NCBI Taxonomy" id="50730"/>
    <lineage>
        <taxon>Eukaryota</taxon>
        <taxon>Fungi</taxon>
        <taxon>Dikarya</taxon>
        <taxon>Ascomycota</taxon>
        <taxon>Pezizomycotina</taxon>
        <taxon>Dothideomycetes</taxon>
        <taxon>Pleosporomycetidae</taxon>
        <taxon>Pleosporales</taxon>
        <taxon>Pleosporineae</taxon>
        <taxon>Phaeosphaeriaceae</taxon>
        <taxon>Ampelomyces</taxon>
    </lineage>
</organism>
<dbReference type="OrthoDB" id="3675887at2759"/>
<evidence type="ECO:0000313" key="2">
    <source>
        <dbReference type="EMBL" id="KAF1916829.1"/>
    </source>
</evidence>
<feature type="region of interest" description="Disordered" evidence="1">
    <location>
        <begin position="93"/>
        <end position="144"/>
    </location>
</feature>
<feature type="region of interest" description="Disordered" evidence="1">
    <location>
        <begin position="518"/>
        <end position="537"/>
    </location>
</feature>
<proteinExistence type="predicted"/>
<feature type="compositionally biased region" description="Basic and acidic residues" evidence="1">
    <location>
        <begin position="599"/>
        <end position="614"/>
    </location>
</feature>
<accession>A0A6A5QN03</accession>
<protein>
    <submittedName>
        <fullName evidence="2">Uncharacterized protein</fullName>
    </submittedName>
</protein>
<sequence length="708" mass="77817">MFGHPGISALEYAGQVGAMKGENFRSSEALMKRKSETSTHDQCTAELEMQTGQISPPLHFIDEYGCQQRRRGTFINHTPRNFELRASQTVEVYRPTTRAESENYSRPLSRQSSMASGSPAITSQQDHSPSANSGTFGNRSTLNRDNVAELDSTEICRCSSPRVHVPSTKSHRRSLSAPPIKVLTYMPRATSSNSQPSREASLRSTSLQDHEPQEKKRQRRQTPFKHVTSKHTPRHAPLESRVAEHQRKESTEVIETIGDVPVDMDREVSAEIGTFSVIQRYFDSQGGYSVSAPTTVPGTPSGTPHCAASASPESNLHKRFMEPIAIYPIGELELPNLPPPVPDRSPKRLTNPSFPVSSKSAAFRDSDFIVAAEGKYSPYDTDSDILHVAKKRTQDRPEIGQQTWVGSPNVGRLAPPILGHDAITASSNLRLNELSYFLKNTGPGLSSAPQPITKLQKKKGMKLFKVKQRKSLAARVGSVEGSPQRAAQNRPKVPKCTREMTTSGGVRHLKIIIPTESPTSDQTTTLAMPKQRTTRRSRHISISFTEEMLSPLASPEVERMISKFDAPDRSVSAPVPRSPRSPKRSPRSIPVSHHPLQASRDELTRARKLRDLQRIKRKPVPEQSPSTVAGALPTPAYTPEPSPDEEDGAANKMVVLEEKVVQLQRQNAQLAEALAKIAGLGIKDGDVRSEEILRAFGGTAKSGVLTVA</sequence>
<reference evidence="2" key="1">
    <citation type="journal article" date="2020" name="Stud. Mycol.">
        <title>101 Dothideomycetes genomes: a test case for predicting lifestyles and emergence of pathogens.</title>
        <authorList>
            <person name="Haridas S."/>
            <person name="Albert R."/>
            <person name="Binder M."/>
            <person name="Bloem J."/>
            <person name="Labutti K."/>
            <person name="Salamov A."/>
            <person name="Andreopoulos B."/>
            <person name="Baker S."/>
            <person name="Barry K."/>
            <person name="Bills G."/>
            <person name="Bluhm B."/>
            <person name="Cannon C."/>
            <person name="Castanera R."/>
            <person name="Culley D."/>
            <person name="Daum C."/>
            <person name="Ezra D."/>
            <person name="Gonzalez J."/>
            <person name="Henrissat B."/>
            <person name="Kuo A."/>
            <person name="Liang C."/>
            <person name="Lipzen A."/>
            <person name="Lutzoni F."/>
            <person name="Magnuson J."/>
            <person name="Mondo S."/>
            <person name="Nolan M."/>
            <person name="Ohm R."/>
            <person name="Pangilinan J."/>
            <person name="Park H.-J."/>
            <person name="Ramirez L."/>
            <person name="Alfaro M."/>
            <person name="Sun H."/>
            <person name="Tritt A."/>
            <person name="Yoshinaga Y."/>
            <person name="Zwiers L.-H."/>
            <person name="Turgeon B."/>
            <person name="Goodwin S."/>
            <person name="Spatafora J."/>
            <person name="Crous P."/>
            <person name="Grigoriev I."/>
        </authorList>
    </citation>
    <scope>NUCLEOTIDE SEQUENCE</scope>
    <source>
        <strain evidence="2">HMLAC05119</strain>
    </source>
</reference>
<feature type="region of interest" description="Disordered" evidence="1">
    <location>
        <begin position="564"/>
        <end position="647"/>
    </location>
</feature>
<evidence type="ECO:0000313" key="3">
    <source>
        <dbReference type="Proteomes" id="UP000800096"/>
    </source>
</evidence>
<feature type="compositionally biased region" description="Polar residues" evidence="1">
    <location>
        <begin position="104"/>
        <end position="144"/>
    </location>
</feature>
<dbReference type="AlphaFoldDB" id="A0A6A5QN03"/>
<dbReference type="Proteomes" id="UP000800096">
    <property type="component" value="Unassembled WGS sequence"/>
</dbReference>
<dbReference type="EMBL" id="ML979135">
    <property type="protein sequence ID" value="KAF1916829.1"/>
    <property type="molecule type" value="Genomic_DNA"/>
</dbReference>
<name>A0A6A5QN03_AMPQU</name>
<feature type="compositionally biased region" description="Basic residues" evidence="1">
    <location>
        <begin position="216"/>
        <end position="234"/>
    </location>
</feature>
<evidence type="ECO:0000256" key="1">
    <source>
        <dbReference type="SAM" id="MobiDB-lite"/>
    </source>
</evidence>
<keyword evidence="3" id="KW-1185">Reference proteome</keyword>
<feature type="region of interest" description="Disordered" evidence="1">
    <location>
        <begin position="161"/>
        <end position="251"/>
    </location>
</feature>
<feature type="compositionally biased region" description="Basic and acidic residues" evidence="1">
    <location>
        <begin position="236"/>
        <end position="251"/>
    </location>
</feature>
<gene>
    <name evidence="2" type="ORF">BDU57DRAFT_448702</name>
</gene>
<feature type="region of interest" description="Disordered" evidence="1">
    <location>
        <begin position="475"/>
        <end position="499"/>
    </location>
</feature>